<dbReference type="Gene3D" id="3.20.110.10">
    <property type="entry name" value="Glycoside hydrolase 38, N terminal domain"/>
    <property type="match status" value="1"/>
</dbReference>
<dbReference type="SUPFAM" id="SSF74650">
    <property type="entry name" value="Galactose mutarotase-like"/>
    <property type="match status" value="1"/>
</dbReference>
<keyword evidence="7" id="KW-1185">Reference proteome</keyword>
<dbReference type="GO" id="GO:0046872">
    <property type="term" value="F:metal ion binding"/>
    <property type="evidence" value="ECO:0007669"/>
    <property type="project" value="UniProtKB-KW"/>
</dbReference>
<sequence>MHDNRPTSEDRVRRFLREMLPARRHLATAPLTIEAWEVPDEPVPFEEARRQRYTPVSVGDRWGRPWSTLWLHVTGQVPSSWTAGEDRDIELQLDLSFTNMPGFQAEALIWTPEGETVKAINPFNQYLTLEAGQEVDLYLECAANPNVPGDWTFATTALGDKTTAGEDPIYDLTMLRLAWRSTAVWELEQDVTALNGLMHTLPEQSARRFDILHALGTALDAADPDDLHGTAPEARARLRGVLEAPANASALTVIATGHAHIDSAWLWPLRETKRKCARTFSNVCWLLEHYPQLVFSCSSAQQFQWIRDEYPGLFRRIAQHVAAGRFVPVGGMWVESDTNMPGSEAMARQFLHGKKFFLEEFGFETKETWLPDSFGYSAALPQICALAGNDSFLTQKVSWNQYSTFPHHSFQWEGIDGTTQFTHFPPIDAYNGQLTAAELAYFEKNFKDKGASHLGLTPTGWGDGGGGPTREMLASQERFADLEGAPKVEWSTSQDFFTRAREEYADAPVWNGELYLELHRGTYSSQILGKQGNRRTEVLMHDVELWSATAARLVEGFAYPYEEIDSLWDKLLLLQFHDILPGSSIAWVHREAEQSYDYITERGEALVAAALDALDDGSDTLATANAASRPRQGVAPLAIAAASGPSAAPTVREAGGMLTVTTPELHVEIDERGLLTSLRAGADGREAIAPGASGALLQLHRDAPNAWDSWDIDEFYRHVHRDLVAEDAPEVRHEQDGTVRISVTHRTREDGAVERPHEGMPSIGTGSRITLTYSVAPGADALGIDLDVDWHERKKVLKLAFPLDVRAAVMSSEIQFGHIDRPIPVNTNEDFGRFETCAHRWVRVAESDYGIALANDSSYGHDVRRVLREDDGGTTTVVRATVLRAAEFPDPLAEEGQYSLRYAIRPDADLGDAVDLGEELNQPLRRLHRAEELAPVARLAASEGGQGSARIQTVKLAEDRSGDLVVRLYESAGRRTAETLEVPGATSLTVVDLLERPLTEESPLGHRAAAAEGSSMALALKPFEITSVRVRF</sequence>
<dbReference type="Pfam" id="PF09261">
    <property type="entry name" value="Alpha-mann_mid"/>
    <property type="match status" value="1"/>
</dbReference>
<dbReference type="InterPro" id="IPR015341">
    <property type="entry name" value="Glyco_hydro_38_cen"/>
</dbReference>
<accession>A0A291GQ74</accession>
<dbReference type="PANTHER" id="PTHR46017">
    <property type="entry name" value="ALPHA-MANNOSIDASE 2C1"/>
    <property type="match status" value="1"/>
</dbReference>
<dbReference type="Pfam" id="PF01074">
    <property type="entry name" value="Glyco_hydro_38N"/>
    <property type="match status" value="1"/>
</dbReference>
<dbReference type="Gene3D" id="1.20.1270.50">
    <property type="entry name" value="Glycoside hydrolase family 38, central domain"/>
    <property type="match status" value="1"/>
</dbReference>
<feature type="domain" description="Glycoside hydrolase family 38 central" evidence="5">
    <location>
        <begin position="517"/>
        <end position="596"/>
    </location>
</feature>
<dbReference type="GO" id="GO:0004559">
    <property type="term" value="F:alpha-mannosidase activity"/>
    <property type="evidence" value="ECO:0007669"/>
    <property type="project" value="InterPro"/>
</dbReference>
<protein>
    <submittedName>
        <fullName evidence="6">Alpha-mannosidase</fullName>
    </submittedName>
</protein>
<dbReference type="InterPro" id="IPR011013">
    <property type="entry name" value="Gal_mutarotase_sf_dom"/>
</dbReference>
<organism evidence="6 7">
    <name type="scientific">Brachybacterium vulturis</name>
    <dbReference type="NCBI Taxonomy" id="2017484"/>
    <lineage>
        <taxon>Bacteria</taxon>
        <taxon>Bacillati</taxon>
        <taxon>Actinomycetota</taxon>
        <taxon>Actinomycetes</taxon>
        <taxon>Micrococcales</taxon>
        <taxon>Dermabacteraceae</taxon>
        <taxon>Brachybacterium</taxon>
    </lineage>
</organism>
<dbReference type="KEGG" id="brz:CFK38_14020"/>
<dbReference type="SUPFAM" id="SSF88713">
    <property type="entry name" value="Glycoside hydrolase/deacetylase"/>
    <property type="match status" value="1"/>
</dbReference>
<dbReference type="RefSeq" id="WP_096803621.1">
    <property type="nucleotide sequence ID" value="NZ_CP023563.1"/>
</dbReference>
<comment type="similarity">
    <text evidence="1">Belongs to the glycosyl hydrolase 38 family.</text>
</comment>
<dbReference type="FunFam" id="1.20.1270.50:FF:000004">
    <property type="entry name" value="alpha-mannosidase 2C1 isoform X1"/>
    <property type="match status" value="1"/>
</dbReference>
<dbReference type="Proteomes" id="UP000218165">
    <property type="component" value="Chromosome"/>
</dbReference>
<gene>
    <name evidence="6" type="ORF">CFK38_14020</name>
</gene>
<dbReference type="AlphaFoldDB" id="A0A291GQ74"/>
<keyword evidence="4" id="KW-0326">Glycosidase</keyword>
<evidence type="ECO:0000256" key="1">
    <source>
        <dbReference type="ARBA" id="ARBA00009792"/>
    </source>
</evidence>
<dbReference type="OrthoDB" id="9772207at2"/>
<dbReference type="InterPro" id="IPR054723">
    <property type="entry name" value="Ams1-like_N"/>
</dbReference>
<evidence type="ECO:0000256" key="3">
    <source>
        <dbReference type="ARBA" id="ARBA00022801"/>
    </source>
</evidence>
<dbReference type="SMART" id="SM00872">
    <property type="entry name" value="Alpha-mann_mid"/>
    <property type="match status" value="1"/>
</dbReference>
<dbReference type="GO" id="GO:0030246">
    <property type="term" value="F:carbohydrate binding"/>
    <property type="evidence" value="ECO:0007669"/>
    <property type="project" value="InterPro"/>
</dbReference>
<keyword evidence="2" id="KW-0479">Metal-binding</keyword>
<dbReference type="Gene3D" id="2.70.98.30">
    <property type="entry name" value="Golgi alpha-mannosidase II, domain 4"/>
    <property type="match status" value="1"/>
</dbReference>
<dbReference type="FunFam" id="3.20.110.10:FF:000002">
    <property type="entry name" value="alpha-mannosidase 2C1 isoform X1"/>
    <property type="match status" value="1"/>
</dbReference>
<evidence type="ECO:0000259" key="5">
    <source>
        <dbReference type="SMART" id="SM00872"/>
    </source>
</evidence>
<dbReference type="Pfam" id="PF07748">
    <property type="entry name" value="Glyco_hydro_38C"/>
    <property type="match status" value="1"/>
</dbReference>
<evidence type="ECO:0000256" key="4">
    <source>
        <dbReference type="ARBA" id="ARBA00023295"/>
    </source>
</evidence>
<dbReference type="InterPro" id="IPR011682">
    <property type="entry name" value="Glyco_hydro_38_C"/>
</dbReference>
<reference evidence="7" key="1">
    <citation type="submission" date="2017-09" db="EMBL/GenBank/DDBJ databases">
        <title>Brachybacterium sp. VM2412.</title>
        <authorList>
            <person name="Tak E.J."/>
            <person name="Bae J.-W."/>
        </authorList>
    </citation>
    <scope>NUCLEOTIDE SEQUENCE [LARGE SCALE GENOMIC DNA]</scope>
    <source>
        <strain evidence="7">VM2412</strain>
    </source>
</reference>
<dbReference type="InterPro" id="IPR027291">
    <property type="entry name" value="Glyco_hydro_38_N_sf"/>
</dbReference>
<dbReference type="GO" id="GO:0006013">
    <property type="term" value="P:mannose metabolic process"/>
    <property type="evidence" value="ECO:0007669"/>
    <property type="project" value="InterPro"/>
</dbReference>
<dbReference type="InterPro" id="IPR041147">
    <property type="entry name" value="GH38_C"/>
</dbReference>
<dbReference type="InterPro" id="IPR037094">
    <property type="entry name" value="Glyco_hydro_38_cen_sf"/>
</dbReference>
<dbReference type="InterPro" id="IPR028995">
    <property type="entry name" value="Glyco_hydro_57/38_cen_sf"/>
</dbReference>
<dbReference type="EMBL" id="CP023563">
    <property type="protein sequence ID" value="ATG52509.1"/>
    <property type="molecule type" value="Genomic_DNA"/>
</dbReference>
<dbReference type="InterPro" id="IPR011330">
    <property type="entry name" value="Glyco_hydro/deAcase_b/a-brl"/>
</dbReference>
<evidence type="ECO:0000256" key="2">
    <source>
        <dbReference type="ARBA" id="ARBA00022723"/>
    </source>
</evidence>
<dbReference type="Pfam" id="PF22907">
    <property type="entry name" value="Ams1-like_1st"/>
    <property type="match status" value="1"/>
</dbReference>
<evidence type="ECO:0000313" key="6">
    <source>
        <dbReference type="EMBL" id="ATG52509.1"/>
    </source>
</evidence>
<proteinExistence type="inferred from homology"/>
<keyword evidence="3" id="KW-0378">Hydrolase</keyword>
<dbReference type="Pfam" id="PF17677">
    <property type="entry name" value="Glyco_hydro38C2"/>
    <property type="match status" value="1"/>
</dbReference>
<dbReference type="CDD" id="cd10789">
    <property type="entry name" value="GH38N_AMII_ER_cytosolic"/>
    <property type="match status" value="1"/>
</dbReference>
<dbReference type="PANTHER" id="PTHR46017:SF1">
    <property type="entry name" value="ALPHA-MANNOSIDASE 2C1"/>
    <property type="match status" value="1"/>
</dbReference>
<dbReference type="InterPro" id="IPR000602">
    <property type="entry name" value="Glyco_hydro_38_N"/>
</dbReference>
<dbReference type="GO" id="GO:0009313">
    <property type="term" value="P:oligosaccharide catabolic process"/>
    <property type="evidence" value="ECO:0007669"/>
    <property type="project" value="TreeGrafter"/>
</dbReference>
<name>A0A291GQ74_9MICO</name>
<evidence type="ECO:0000313" key="7">
    <source>
        <dbReference type="Proteomes" id="UP000218165"/>
    </source>
</evidence>
<dbReference type="SUPFAM" id="SSF88688">
    <property type="entry name" value="Families 57/38 glycoside transferase middle domain"/>
    <property type="match status" value="1"/>
</dbReference>